<dbReference type="Gene3D" id="1.10.1900.10">
    <property type="entry name" value="c-terminal domain of poly(a) binding protein"/>
    <property type="match status" value="1"/>
</dbReference>
<dbReference type="PANTHER" id="PTHR24012">
    <property type="entry name" value="RNA BINDING PROTEIN"/>
    <property type="match status" value="1"/>
</dbReference>
<dbReference type="InterPro" id="IPR002004">
    <property type="entry name" value="PABP_HYD_C"/>
</dbReference>
<sequence length="616" mass="67108">MAGPATSSPAIAAPPSLAAEAVPPISSLYVGDLAESVTEAELFAVFSQVAPVTSVRVCRDMAGRRSLGYGYVNFHSRQDASRAMEALNFTPVNGKAIRIMFSNRDPTIRRSGRANLFVKNLEPNIDSKSLYDMFSPFGSILSCKVVTDSSGISKGFGFVQFEIEESAQDAINGLNGMLANDSKNIVGLFKRRQDRELKFTNVYVKNLPAEFTEDDLRQYFAPLGEITSAVVMKDADGASRGFGFVNFEKPECAAEAVKKLNGKSMYDKVLYVGRAQKKEERRAELKAKFAQARNGKVERFQGLNLYLKNLDDSINDENLKKLFQEFGEISSCKVMVDAQGRSKGSGFVSFKTAEAGYNAIGGMNGKMVASKPLYVGLAQKKEERRAMLMAHFAYVNQAMAGIPYAGPQQVYFGLPAPGQIPPQAAIFGFQQPFVPAGMRPGPSVMMSNNVHRSRHPGQRTGFRQQQQMIHASTNHGMRYMPNARNGAYPTMPPQGFSTGMAPLLFDSNHAAQMDGIIAPPSPRNNLTTALASAGPEQQQMILGNKLYPLVEQLERDHAGKVTGMLLEMDKNEVLHLMESPEALRNKVREAMAVLQRSNAAGSVDAAAAVAEPSVKA</sequence>
<comment type="subcellular location">
    <subcellularLocation>
        <location evidence="2 14">Cytoplasm</location>
    </subcellularLocation>
    <subcellularLocation>
        <location evidence="1">Nucleus</location>
    </subcellularLocation>
</comment>
<dbReference type="GO" id="GO:0005634">
    <property type="term" value="C:nucleus"/>
    <property type="evidence" value="ECO:0007669"/>
    <property type="project" value="UniProtKB-SubCell"/>
</dbReference>
<comment type="caution">
    <text evidence="17">The sequence shown here is derived from an EMBL/GenBank/DDBJ whole genome shotgun (WGS) entry which is preliminary data.</text>
</comment>
<evidence type="ECO:0000313" key="17">
    <source>
        <dbReference type="EMBL" id="GJN38714.1"/>
    </source>
</evidence>
<dbReference type="NCBIfam" id="TIGR01628">
    <property type="entry name" value="PABP-1234"/>
    <property type="match status" value="1"/>
</dbReference>
<keyword evidence="11" id="KW-0539">Nucleus</keyword>
<dbReference type="PROSITE" id="PS50102">
    <property type="entry name" value="RRM"/>
    <property type="match status" value="4"/>
</dbReference>
<evidence type="ECO:0000256" key="7">
    <source>
        <dbReference type="ARBA" id="ARBA00022737"/>
    </source>
</evidence>
<dbReference type="FunFam" id="3.30.70.330:FF:000520">
    <property type="entry name" value="Polyadenylate-binding protein"/>
    <property type="match status" value="1"/>
</dbReference>
<evidence type="ECO:0000256" key="4">
    <source>
        <dbReference type="ARBA" id="ARBA00022448"/>
    </source>
</evidence>
<reference evidence="17" key="2">
    <citation type="submission" date="2021-12" db="EMBL/GenBank/DDBJ databases">
        <title>Resequencing data analysis of finger millet.</title>
        <authorList>
            <person name="Hatakeyama M."/>
            <person name="Aluri S."/>
            <person name="Balachadran M.T."/>
            <person name="Sivarajan S.R."/>
            <person name="Poveda L."/>
            <person name="Shimizu-Inatsugi R."/>
            <person name="Schlapbach R."/>
            <person name="Sreeman S.M."/>
            <person name="Shimizu K.K."/>
        </authorList>
    </citation>
    <scope>NUCLEOTIDE SEQUENCE</scope>
</reference>
<dbReference type="SMART" id="SM00360">
    <property type="entry name" value="RRM"/>
    <property type="match status" value="4"/>
</dbReference>
<dbReference type="GO" id="GO:0005737">
    <property type="term" value="C:cytoplasm"/>
    <property type="evidence" value="ECO:0007669"/>
    <property type="project" value="UniProtKB-SubCell"/>
</dbReference>
<keyword evidence="4" id="KW-0813">Transport</keyword>
<feature type="domain" description="PABC" evidence="16">
    <location>
        <begin position="522"/>
        <end position="599"/>
    </location>
</feature>
<dbReference type="Pfam" id="PF00076">
    <property type="entry name" value="RRM_1"/>
    <property type="match status" value="4"/>
</dbReference>
<dbReference type="GO" id="GO:0003723">
    <property type="term" value="F:RNA binding"/>
    <property type="evidence" value="ECO:0007669"/>
    <property type="project" value="UniProtKB-UniRule"/>
</dbReference>
<comment type="function">
    <text evidence="12">Binds the poly(A) tail of mRNA. Appears to be an important mediator of the multiple roles of the poly(A) tail in mRNA biogenesis, stability and translation.</text>
</comment>
<dbReference type="AlphaFoldDB" id="A0AAV5FSQ7"/>
<dbReference type="InterPro" id="IPR000504">
    <property type="entry name" value="RRM_dom"/>
</dbReference>
<dbReference type="GO" id="GO:0006397">
    <property type="term" value="P:mRNA processing"/>
    <property type="evidence" value="ECO:0007669"/>
    <property type="project" value="UniProtKB-KW"/>
</dbReference>
<name>A0AAV5FSQ7_ELECO</name>
<evidence type="ECO:0000256" key="13">
    <source>
        <dbReference type="PROSITE-ProRule" id="PRU00176"/>
    </source>
</evidence>
<feature type="domain" description="RRM" evidence="15">
    <location>
        <begin position="200"/>
        <end position="277"/>
    </location>
</feature>
<gene>
    <name evidence="17" type="primary">gb27782</name>
    <name evidence="17" type="ORF">PR202_gb27782</name>
</gene>
<evidence type="ECO:0000256" key="3">
    <source>
        <dbReference type="ARBA" id="ARBA00008557"/>
    </source>
</evidence>
<dbReference type="InterPro" id="IPR006515">
    <property type="entry name" value="PABP_1234"/>
</dbReference>
<dbReference type="CDD" id="cd12380">
    <property type="entry name" value="RRM3_I_PABPs"/>
    <property type="match status" value="1"/>
</dbReference>
<dbReference type="CDD" id="cd12379">
    <property type="entry name" value="RRM2_I_PABPs"/>
    <property type="match status" value="1"/>
</dbReference>
<evidence type="ECO:0000256" key="14">
    <source>
        <dbReference type="RuleBase" id="RU362004"/>
    </source>
</evidence>
<feature type="domain" description="RRM" evidence="15">
    <location>
        <begin position="26"/>
        <end position="104"/>
    </location>
</feature>
<dbReference type="FunFam" id="3.30.70.330:FF:000648">
    <property type="entry name" value="Polyadenylate-binding protein"/>
    <property type="match status" value="1"/>
</dbReference>
<keyword evidence="7" id="KW-0677">Repeat</keyword>
<evidence type="ECO:0000313" key="18">
    <source>
        <dbReference type="Proteomes" id="UP001054889"/>
    </source>
</evidence>
<evidence type="ECO:0000256" key="2">
    <source>
        <dbReference type="ARBA" id="ARBA00004496"/>
    </source>
</evidence>
<evidence type="ECO:0000256" key="8">
    <source>
        <dbReference type="ARBA" id="ARBA00022816"/>
    </source>
</evidence>
<accession>A0AAV5FSQ7</accession>
<evidence type="ECO:0000256" key="10">
    <source>
        <dbReference type="ARBA" id="ARBA00022884"/>
    </source>
</evidence>
<evidence type="ECO:0000256" key="12">
    <source>
        <dbReference type="ARBA" id="ARBA00054110"/>
    </source>
</evidence>
<evidence type="ECO:0000259" key="15">
    <source>
        <dbReference type="PROSITE" id="PS50102"/>
    </source>
</evidence>
<reference evidence="17" key="1">
    <citation type="journal article" date="2018" name="DNA Res.">
        <title>Multiple hybrid de novo genome assembly of finger millet, an orphan allotetraploid crop.</title>
        <authorList>
            <person name="Hatakeyama M."/>
            <person name="Aluri S."/>
            <person name="Balachadran M.T."/>
            <person name="Sivarajan S.R."/>
            <person name="Patrignani A."/>
            <person name="Gruter S."/>
            <person name="Poveda L."/>
            <person name="Shimizu-Inatsugi R."/>
            <person name="Baeten J."/>
            <person name="Francoijs K.J."/>
            <person name="Nataraja K.N."/>
            <person name="Reddy Y.A.N."/>
            <person name="Phadnis S."/>
            <person name="Ravikumar R.L."/>
            <person name="Schlapbach R."/>
            <person name="Sreeman S.M."/>
            <person name="Shimizu K.K."/>
        </authorList>
    </citation>
    <scope>NUCLEOTIDE SEQUENCE</scope>
</reference>
<organism evidence="17 18">
    <name type="scientific">Eleusine coracana subsp. coracana</name>
    <dbReference type="NCBI Taxonomy" id="191504"/>
    <lineage>
        <taxon>Eukaryota</taxon>
        <taxon>Viridiplantae</taxon>
        <taxon>Streptophyta</taxon>
        <taxon>Embryophyta</taxon>
        <taxon>Tracheophyta</taxon>
        <taxon>Spermatophyta</taxon>
        <taxon>Magnoliopsida</taxon>
        <taxon>Liliopsida</taxon>
        <taxon>Poales</taxon>
        <taxon>Poaceae</taxon>
        <taxon>PACMAD clade</taxon>
        <taxon>Chloridoideae</taxon>
        <taxon>Cynodonteae</taxon>
        <taxon>Eleusininae</taxon>
        <taxon>Eleusine</taxon>
    </lineage>
</organism>
<dbReference type="FunFam" id="3.30.70.330:FF:000003">
    <property type="entry name" value="Polyadenylate-binding protein"/>
    <property type="match status" value="1"/>
</dbReference>
<keyword evidence="18" id="KW-1185">Reference proteome</keyword>
<dbReference type="FunFam" id="1.10.1900.10:FF:000003">
    <property type="entry name" value="Polyadenylate-binding protein"/>
    <property type="match status" value="1"/>
</dbReference>
<proteinExistence type="inferred from homology"/>
<evidence type="ECO:0000256" key="6">
    <source>
        <dbReference type="ARBA" id="ARBA00022664"/>
    </source>
</evidence>
<dbReference type="Pfam" id="PF00658">
    <property type="entry name" value="MLLE"/>
    <property type="match status" value="1"/>
</dbReference>
<keyword evidence="5 14" id="KW-0963">Cytoplasm</keyword>
<dbReference type="FunFam" id="3.30.70.330:FF:000651">
    <property type="entry name" value="Poly(A) binding protein cytoplasmic 1 like"/>
    <property type="match status" value="1"/>
</dbReference>
<dbReference type="SMART" id="SM00517">
    <property type="entry name" value="PolyA"/>
    <property type="match status" value="1"/>
</dbReference>
<dbReference type="InterPro" id="IPR036053">
    <property type="entry name" value="PABP-dom"/>
</dbReference>
<dbReference type="GO" id="GO:0051028">
    <property type="term" value="P:mRNA transport"/>
    <property type="evidence" value="ECO:0007669"/>
    <property type="project" value="UniProtKB-KW"/>
</dbReference>
<dbReference type="InterPro" id="IPR035979">
    <property type="entry name" value="RBD_domain_sf"/>
</dbReference>
<dbReference type="Gene3D" id="3.30.70.330">
    <property type="match status" value="4"/>
</dbReference>
<comment type="similarity">
    <text evidence="3 14">Belongs to the polyadenylate-binding protein type-1 family.</text>
</comment>
<protein>
    <recommendedName>
        <fullName evidence="14">Polyadenylate-binding protein</fullName>
        <shortName evidence="14">PABP</shortName>
    </recommendedName>
</protein>
<dbReference type="Proteomes" id="UP001054889">
    <property type="component" value="Unassembled WGS sequence"/>
</dbReference>
<evidence type="ECO:0000256" key="9">
    <source>
        <dbReference type="ARBA" id="ARBA00022845"/>
    </source>
</evidence>
<dbReference type="PROSITE" id="PS51309">
    <property type="entry name" value="PABC"/>
    <property type="match status" value="1"/>
</dbReference>
<evidence type="ECO:0000256" key="1">
    <source>
        <dbReference type="ARBA" id="ARBA00004123"/>
    </source>
</evidence>
<dbReference type="InterPro" id="IPR012677">
    <property type="entry name" value="Nucleotide-bd_a/b_plait_sf"/>
</dbReference>
<keyword evidence="6" id="KW-0507">mRNA processing</keyword>
<keyword evidence="9" id="KW-0810">Translation regulation</keyword>
<evidence type="ECO:0000259" key="16">
    <source>
        <dbReference type="PROSITE" id="PS51309"/>
    </source>
</evidence>
<feature type="domain" description="RRM" evidence="15">
    <location>
        <begin position="303"/>
        <end position="380"/>
    </location>
</feature>
<keyword evidence="8" id="KW-0509">mRNA transport</keyword>
<evidence type="ECO:0000256" key="11">
    <source>
        <dbReference type="ARBA" id="ARBA00023242"/>
    </source>
</evidence>
<keyword evidence="10 13" id="KW-0694">RNA-binding</keyword>
<dbReference type="SUPFAM" id="SSF63570">
    <property type="entry name" value="PABC (PABP) domain"/>
    <property type="match status" value="1"/>
</dbReference>
<dbReference type="SUPFAM" id="SSF54928">
    <property type="entry name" value="RNA-binding domain, RBD"/>
    <property type="match status" value="2"/>
</dbReference>
<feature type="domain" description="RRM" evidence="15">
    <location>
        <begin position="114"/>
        <end position="192"/>
    </location>
</feature>
<dbReference type="GO" id="GO:0006417">
    <property type="term" value="P:regulation of translation"/>
    <property type="evidence" value="ECO:0007669"/>
    <property type="project" value="UniProtKB-KW"/>
</dbReference>
<evidence type="ECO:0000256" key="5">
    <source>
        <dbReference type="ARBA" id="ARBA00022490"/>
    </source>
</evidence>
<dbReference type="EMBL" id="BQKI01000097">
    <property type="protein sequence ID" value="GJN38714.1"/>
    <property type="molecule type" value="Genomic_DNA"/>
</dbReference>
<dbReference type="InterPro" id="IPR045305">
    <property type="entry name" value="RRM2_I_PABPs"/>
</dbReference>